<reference evidence="1 2" key="1">
    <citation type="journal article" date="2024" name="J Genomics">
        <title>Draft genome sequencing and assembly of Favolaschia claudopus CIRM-BRFM 2984 isolated from oak limbs.</title>
        <authorList>
            <person name="Navarro D."/>
            <person name="Drula E."/>
            <person name="Chaduli D."/>
            <person name="Cazenave R."/>
            <person name="Ahrendt S."/>
            <person name="Wang J."/>
            <person name="Lipzen A."/>
            <person name="Daum C."/>
            <person name="Barry K."/>
            <person name="Grigoriev I.V."/>
            <person name="Favel A."/>
            <person name="Rosso M.N."/>
            <person name="Martin F."/>
        </authorList>
    </citation>
    <scope>NUCLEOTIDE SEQUENCE [LARGE SCALE GENOMIC DNA]</scope>
    <source>
        <strain evidence="1 2">CIRM-BRFM 2984</strain>
    </source>
</reference>
<accession>A0AAW0C7C2</accession>
<dbReference type="InterPro" id="IPR011009">
    <property type="entry name" value="Kinase-like_dom_sf"/>
</dbReference>
<dbReference type="EMBL" id="JAWWNJ010000020">
    <property type="protein sequence ID" value="KAK7035011.1"/>
    <property type="molecule type" value="Genomic_DNA"/>
</dbReference>
<gene>
    <name evidence="1" type="ORF">R3P38DRAFT_3493626</name>
</gene>
<dbReference type="Proteomes" id="UP001362999">
    <property type="component" value="Unassembled WGS sequence"/>
</dbReference>
<keyword evidence="2" id="KW-1185">Reference proteome</keyword>
<evidence type="ECO:0008006" key="3">
    <source>
        <dbReference type="Google" id="ProtNLM"/>
    </source>
</evidence>
<proteinExistence type="predicted"/>
<organism evidence="1 2">
    <name type="scientific">Favolaschia claudopus</name>
    <dbReference type="NCBI Taxonomy" id="2862362"/>
    <lineage>
        <taxon>Eukaryota</taxon>
        <taxon>Fungi</taxon>
        <taxon>Dikarya</taxon>
        <taxon>Basidiomycota</taxon>
        <taxon>Agaricomycotina</taxon>
        <taxon>Agaricomycetes</taxon>
        <taxon>Agaricomycetidae</taxon>
        <taxon>Agaricales</taxon>
        <taxon>Marasmiineae</taxon>
        <taxon>Mycenaceae</taxon>
        <taxon>Favolaschia</taxon>
    </lineage>
</organism>
<evidence type="ECO:0000313" key="1">
    <source>
        <dbReference type="EMBL" id="KAK7035011.1"/>
    </source>
</evidence>
<protein>
    <recommendedName>
        <fullName evidence="3">Protein kinase domain-containing protein</fullName>
    </recommendedName>
</protein>
<evidence type="ECO:0000313" key="2">
    <source>
        <dbReference type="Proteomes" id="UP001362999"/>
    </source>
</evidence>
<dbReference type="SUPFAM" id="SSF56112">
    <property type="entry name" value="Protein kinase-like (PK-like)"/>
    <property type="match status" value="1"/>
</dbReference>
<comment type="caution">
    <text evidence="1">The sequence shown here is derived from an EMBL/GenBank/DDBJ whole genome shotgun (WGS) entry which is preliminary data.</text>
</comment>
<name>A0AAW0C7C2_9AGAR</name>
<sequence>RPSAILRCRLQPQRIAISNLPSRNTGFTGISEGQIVQAEQLSVPSRWSMAPDMSANLIASLEDDLDLLLPQHPTLQAALTRATHALADNWSVHFGDQADIEYDQQETATGDASRFLLHTFATVAFRAIQTAAAPIGSTAALKFRPKLAAPTASSFIIDNAICLNSASDHLMGMEDKRASVLPWAVKELSRRGLSCGVVDVETEAPKHQPNWWIIANKGALYSAAYNMDWVIYGGMTVYCVGHRVGRHMLWSSFYNRRDIGDEVTPHTAENVAKVFGHELPAPGVQTGLPLLAMAVILKGILSSGSCPWLSQMFPLLSALVFALPSGNPDVEEFTNYGRDHGDSSDESSSDIHRDWLGELGESSGQSIEIISRLSEGRHGIVYTGILTRHSRVVAKVAVKASDDKLRLLAEFSRYKELQDLMGSYLPRCHGICITSRSAFLITSFVQDQGQKSKLTKAERGAVYAALTKLHGGGWTHNDIVDPVTKVMHNLLWTAGRPVFIDLVTVARHDCDGNCAELTSAQQALRLSPYEIAIWAR</sequence>
<dbReference type="AlphaFoldDB" id="A0AAW0C7C2"/>
<feature type="non-terminal residue" evidence="1">
    <location>
        <position position="1"/>
    </location>
</feature>